<evidence type="ECO:0000259" key="7">
    <source>
        <dbReference type="PROSITE" id="PS50850"/>
    </source>
</evidence>
<feature type="transmembrane region" description="Helical" evidence="6">
    <location>
        <begin position="167"/>
        <end position="186"/>
    </location>
</feature>
<keyword evidence="2" id="KW-1003">Cell membrane</keyword>
<dbReference type="Gene3D" id="1.20.1250.20">
    <property type="entry name" value="MFS general substrate transporter like domains"/>
    <property type="match status" value="1"/>
</dbReference>
<feature type="domain" description="Major facilitator superfamily (MFS) profile" evidence="7">
    <location>
        <begin position="11"/>
        <end position="397"/>
    </location>
</feature>
<feature type="transmembrane region" description="Helical" evidence="6">
    <location>
        <begin position="305"/>
        <end position="323"/>
    </location>
</feature>
<keyword evidence="3 6" id="KW-0812">Transmembrane</keyword>
<dbReference type="InterPro" id="IPR036259">
    <property type="entry name" value="MFS_trans_sf"/>
</dbReference>
<dbReference type="RefSeq" id="WP_189632382.1">
    <property type="nucleotide sequence ID" value="NZ_BMYQ01000001.1"/>
</dbReference>
<gene>
    <name evidence="8" type="ORF">GCM10011452_06760</name>
</gene>
<dbReference type="Proteomes" id="UP000628984">
    <property type="component" value="Unassembled WGS sequence"/>
</dbReference>
<evidence type="ECO:0000313" key="9">
    <source>
        <dbReference type="Proteomes" id="UP000628984"/>
    </source>
</evidence>
<dbReference type="PANTHER" id="PTHR43124">
    <property type="entry name" value="PURINE EFFLUX PUMP PBUE"/>
    <property type="match status" value="1"/>
</dbReference>
<feature type="transmembrane region" description="Helical" evidence="6">
    <location>
        <begin position="49"/>
        <end position="68"/>
    </location>
</feature>
<feature type="transmembrane region" description="Helical" evidence="6">
    <location>
        <begin position="247"/>
        <end position="266"/>
    </location>
</feature>
<dbReference type="PANTHER" id="PTHR43124:SF3">
    <property type="entry name" value="CHLORAMPHENICOL EFFLUX PUMP RV0191"/>
    <property type="match status" value="1"/>
</dbReference>
<feature type="transmembrane region" description="Helical" evidence="6">
    <location>
        <begin position="138"/>
        <end position="161"/>
    </location>
</feature>
<reference evidence="8" key="1">
    <citation type="journal article" date="2014" name="Int. J. Syst. Evol. Microbiol.">
        <title>Complete genome sequence of Corynebacterium casei LMG S-19264T (=DSM 44701T), isolated from a smear-ripened cheese.</title>
        <authorList>
            <consortium name="US DOE Joint Genome Institute (JGI-PGF)"/>
            <person name="Walter F."/>
            <person name="Albersmeier A."/>
            <person name="Kalinowski J."/>
            <person name="Ruckert C."/>
        </authorList>
    </citation>
    <scope>NUCLEOTIDE SEQUENCE</scope>
    <source>
        <strain evidence="8">KCTC 23714</strain>
    </source>
</reference>
<reference evidence="8" key="2">
    <citation type="submission" date="2020-09" db="EMBL/GenBank/DDBJ databases">
        <authorList>
            <person name="Sun Q."/>
            <person name="Kim S."/>
        </authorList>
    </citation>
    <scope>NUCLEOTIDE SEQUENCE</scope>
    <source>
        <strain evidence="8">KCTC 23714</strain>
    </source>
</reference>
<dbReference type="CDD" id="cd17473">
    <property type="entry name" value="MFS_arabinose_efflux_permease_like"/>
    <property type="match status" value="1"/>
</dbReference>
<evidence type="ECO:0000256" key="5">
    <source>
        <dbReference type="ARBA" id="ARBA00023136"/>
    </source>
</evidence>
<feature type="transmembrane region" description="Helical" evidence="6">
    <location>
        <begin position="80"/>
        <end position="99"/>
    </location>
</feature>
<comment type="subcellular location">
    <subcellularLocation>
        <location evidence="1">Cell membrane</location>
        <topology evidence="1">Multi-pass membrane protein</topology>
    </subcellularLocation>
</comment>
<evidence type="ECO:0000256" key="1">
    <source>
        <dbReference type="ARBA" id="ARBA00004651"/>
    </source>
</evidence>
<keyword evidence="4 6" id="KW-1133">Transmembrane helix</keyword>
<comment type="caution">
    <text evidence="8">The sequence shown here is derived from an EMBL/GenBank/DDBJ whole genome shotgun (WGS) entry which is preliminary data.</text>
</comment>
<evidence type="ECO:0000256" key="3">
    <source>
        <dbReference type="ARBA" id="ARBA00022692"/>
    </source>
</evidence>
<evidence type="ECO:0000256" key="2">
    <source>
        <dbReference type="ARBA" id="ARBA00022475"/>
    </source>
</evidence>
<dbReference type="InterPro" id="IPR050189">
    <property type="entry name" value="MFS_Efflux_Transporters"/>
</dbReference>
<dbReference type="AlphaFoldDB" id="A0A918MHV3"/>
<dbReference type="EMBL" id="BMYQ01000001">
    <property type="protein sequence ID" value="GGW22741.1"/>
    <property type="molecule type" value="Genomic_DNA"/>
</dbReference>
<dbReference type="InterPro" id="IPR020846">
    <property type="entry name" value="MFS_dom"/>
</dbReference>
<feature type="transmembrane region" description="Helical" evidence="6">
    <location>
        <begin position="278"/>
        <end position="299"/>
    </location>
</feature>
<name>A0A918MHV3_9RHOB</name>
<dbReference type="GO" id="GO:0005886">
    <property type="term" value="C:plasma membrane"/>
    <property type="evidence" value="ECO:0007669"/>
    <property type="project" value="UniProtKB-SubCell"/>
</dbReference>
<evidence type="ECO:0000256" key="4">
    <source>
        <dbReference type="ARBA" id="ARBA00022989"/>
    </source>
</evidence>
<dbReference type="GO" id="GO:0022857">
    <property type="term" value="F:transmembrane transporter activity"/>
    <property type="evidence" value="ECO:0007669"/>
    <property type="project" value="InterPro"/>
</dbReference>
<proteinExistence type="predicted"/>
<evidence type="ECO:0000313" key="8">
    <source>
        <dbReference type="EMBL" id="GGW22741.1"/>
    </source>
</evidence>
<dbReference type="Pfam" id="PF07690">
    <property type="entry name" value="MFS_1"/>
    <property type="match status" value="1"/>
</dbReference>
<keyword evidence="9" id="KW-1185">Reference proteome</keyword>
<keyword evidence="5 6" id="KW-0472">Membrane</keyword>
<protein>
    <submittedName>
        <fullName evidence="8">MFS transporter</fullName>
    </submittedName>
</protein>
<sequence>MTDQTQPGRWLTISVLLLAAMTIMANATIAPSLPGLKAHFADVSGIDTLAGLIVTLPSLAIMLTAGLIGAMADRVDRQKLLLASALAYAVGGTTGLWAGDLSMILAGRVLLGLGVAGTMTLSMAWAADLWQGPARARFLGLQGAAMSGGGIVVMLGGGALATLHWRGAFAVYALVLPIAIFAYLMLAPHARARAAKQAAGRGTAATRGPTEAFPWRAYALVGPLAFVFMASFYVMPTRLPFLLSDLGVHNAALTGAIMASTTLASMPGALLYGQVRRFLSPIAVFALSYLLMGAGLIAVSQAQGIGMVIFGSLLAGLGMGPSMPNYTTYFMGFVPPSQRGRASGLLTTAFFVGQFMSPLVSAPLVAQFGLGGAFAAMGTALMALGALIAGINALRAGGMLAQGAR</sequence>
<organism evidence="8 9">
    <name type="scientific">Gemmobacter lanyuensis</name>
    <dbReference type="NCBI Taxonomy" id="1054497"/>
    <lineage>
        <taxon>Bacteria</taxon>
        <taxon>Pseudomonadati</taxon>
        <taxon>Pseudomonadota</taxon>
        <taxon>Alphaproteobacteria</taxon>
        <taxon>Rhodobacterales</taxon>
        <taxon>Paracoccaceae</taxon>
        <taxon>Gemmobacter</taxon>
    </lineage>
</organism>
<feature type="transmembrane region" description="Helical" evidence="6">
    <location>
        <begin position="372"/>
        <end position="394"/>
    </location>
</feature>
<feature type="transmembrane region" description="Helical" evidence="6">
    <location>
        <begin position="344"/>
        <end position="366"/>
    </location>
</feature>
<feature type="transmembrane region" description="Helical" evidence="6">
    <location>
        <begin position="217"/>
        <end position="235"/>
    </location>
</feature>
<dbReference type="InterPro" id="IPR011701">
    <property type="entry name" value="MFS"/>
</dbReference>
<dbReference type="PROSITE" id="PS50850">
    <property type="entry name" value="MFS"/>
    <property type="match status" value="1"/>
</dbReference>
<feature type="transmembrane region" description="Helical" evidence="6">
    <location>
        <begin position="105"/>
        <end position="126"/>
    </location>
</feature>
<evidence type="ECO:0000256" key="6">
    <source>
        <dbReference type="SAM" id="Phobius"/>
    </source>
</evidence>
<dbReference type="SUPFAM" id="SSF103473">
    <property type="entry name" value="MFS general substrate transporter"/>
    <property type="match status" value="1"/>
</dbReference>
<accession>A0A918MHV3</accession>